<feature type="region of interest" description="Disordered" evidence="1">
    <location>
        <begin position="344"/>
        <end position="444"/>
    </location>
</feature>
<feature type="compositionally biased region" description="Acidic residues" evidence="1">
    <location>
        <begin position="282"/>
        <end position="308"/>
    </location>
</feature>
<dbReference type="RefSeq" id="WP_137192831.1">
    <property type="nucleotide sequence ID" value="NZ_CP039964.1"/>
</dbReference>
<dbReference type="OrthoDB" id="7798282at2"/>
<keyword evidence="3" id="KW-1185">Reference proteome</keyword>
<gene>
    <name evidence="2" type="ORF">EOK75_04735</name>
</gene>
<dbReference type="KEGG" id="pseb:EOK75_04735"/>
<feature type="compositionally biased region" description="Basic and acidic residues" evidence="1">
    <location>
        <begin position="472"/>
        <end position="481"/>
    </location>
</feature>
<feature type="region of interest" description="Disordered" evidence="1">
    <location>
        <begin position="459"/>
        <end position="481"/>
    </location>
</feature>
<dbReference type="Proteomes" id="UP000298631">
    <property type="component" value="Chromosome"/>
</dbReference>
<evidence type="ECO:0000313" key="3">
    <source>
        <dbReference type="Proteomes" id="UP000298631"/>
    </source>
</evidence>
<dbReference type="AlphaFoldDB" id="A0A4P8EDS2"/>
<protein>
    <submittedName>
        <fullName evidence="2">Uncharacterized protein</fullName>
    </submittedName>
</protein>
<proteinExistence type="predicted"/>
<reference evidence="2 3" key="1">
    <citation type="submission" date="2019-05" db="EMBL/GenBank/DDBJ databases">
        <title>Pseudorhodobacter turbinis sp. nov., isolated from the gut of the Korean turban shell.</title>
        <authorList>
            <person name="Jeong Y.-S."/>
            <person name="Kang W.-R."/>
            <person name="Bae J.-W."/>
        </authorList>
    </citation>
    <scope>NUCLEOTIDE SEQUENCE [LARGE SCALE GENOMIC DNA]</scope>
    <source>
        <strain evidence="2 3">S12M18</strain>
    </source>
</reference>
<feature type="compositionally biased region" description="Low complexity" evidence="1">
    <location>
        <begin position="350"/>
        <end position="365"/>
    </location>
</feature>
<feature type="compositionally biased region" description="Low complexity" evidence="1">
    <location>
        <begin position="388"/>
        <end position="399"/>
    </location>
</feature>
<sequence>MKAIAEYFRDLAADDRYFGAEPPTPDTAMLHRIAEREMQRRVETRVQDNGVVLRAADSHADEQPQPDYVAPALMSEPTPTPAKPDTMLKEAADSAPANGIISNSVVEKLSRIRSAMAEGRASGETTRPPVKAEPPVAEPAVAQPKAAVQKEDVAPPTTAARAPEPETEVATQDPPVEAPEVQDNPEAATDTPETATDTPATAESDDDSVLASLNAALAETDAPEDLPAEVASAEEAPLTDASSADFPTADPEEAPTDVTAERTVPTSFGENFATDAGVLDELPSETEALAEESVETLPEVEPEVDALAEPEVVASEEPLVEAEVKAEAEVNPTLQRARARVIKIRRNAENPEGTTAEPETASEPTLSPEAEADLMRELEALREEAETTPEPASDTAEATVIPVRPQRPVSNRRRSSELTGSDDDASVKRLLDQTNSELDGPDNRRRLSAISHLKAAVAATVADRQSGGKTGPTEEMRKNPYRSDLERVVRPRDPNAPAAPAKPAKRPAPLMLVSEQRIDTPRVRPTIEQSQLSSVTATGSHLAASLEIDDPAFDPALESTDARNIFGDVVGFAVYVDRLGAQSLPALLEAAAAYATHVEEHPDVSRLQMVGHVLVLQPELEGDREAILRSFGTLLREGRIEKTRRGRYTLSANSPIYAEARNATRS</sequence>
<feature type="compositionally biased region" description="Low complexity" evidence="1">
    <location>
        <begin position="133"/>
        <end position="147"/>
    </location>
</feature>
<feature type="compositionally biased region" description="Basic and acidic residues" evidence="1">
    <location>
        <begin position="373"/>
        <end position="385"/>
    </location>
</feature>
<accession>A0A4P8EDS2</accession>
<organism evidence="2 3">
    <name type="scientific">Pseudorhodobacter turbinis</name>
    <dbReference type="NCBI Taxonomy" id="2500533"/>
    <lineage>
        <taxon>Bacteria</taxon>
        <taxon>Pseudomonadati</taxon>
        <taxon>Pseudomonadota</taxon>
        <taxon>Alphaproteobacteria</taxon>
        <taxon>Rhodobacterales</taxon>
        <taxon>Paracoccaceae</taxon>
        <taxon>Pseudorhodobacter</taxon>
    </lineage>
</organism>
<evidence type="ECO:0000256" key="1">
    <source>
        <dbReference type="SAM" id="MobiDB-lite"/>
    </source>
</evidence>
<name>A0A4P8EDS2_9RHOB</name>
<feature type="compositionally biased region" description="Low complexity" evidence="1">
    <location>
        <begin position="185"/>
        <end position="202"/>
    </location>
</feature>
<dbReference type="EMBL" id="CP039964">
    <property type="protein sequence ID" value="QCO55140.1"/>
    <property type="molecule type" value="Genomic_DNA"/>
</dbReference>
<evidence type="ECO:0000313" key="2">
    <source>
        <dbReference type="EMBL" id="QCO55140.1"/>
    </source>
</evidence>
<feature type="region of interest" description="Disordered" evidence="1">
    <location>
        <begin position="116"/>
        <end position="314"/>
    </location>
</feature>